<feature type="chain" id="PRO_5035907786" evidence="6">
    <location>
        <begin position="21"/>
        <end position="769"/>
    </location>
</feature>
<evidence type="ECO:0000256" key="3">
    <source>
        <dbReference type="ARBA" id="ARBA00023145"/>
    </source>
</evidence>
<feature type="active site" description="Nucleophile" evidence="4">
    <location>
        <position position="252"/>
    </location>
</feature>
<evidence type="ECO:0000256" key="5">
    <source>
        <dbReference type="PIRSR" id="PIRSR001227-2"/>
    </source>
</evidence>
<accession>A0A8S8X655</accession>
<dbReference type="Proteomes" id="UP000681075">
    <property type="component" value="Unassembled WGS sequence"/>
</dbReference>
<dbReference type="Gene3D" id="1.10.1400.10">
    <property type="match status" value="1"/>
</dbReference>
<dbReference type="Gene3D" id="2.30.120.10">
    <property type="match status" value="1"/>
</dbReference>
<keyword evidence="3" id="KW-0865">Zymogen</keyword>
<comment type="caution">
    <text evidence="7">The sequence shown here is derived from an EMBL/GenBank/DDBJ whole genome shotgun (WGS) entry which is preliminary data.</text>
</comment>
<gene>
    <name evidence="7" type="ORF">TMPK1_02300</name>
</gene>
<dbReference type="Gene3D" id="3.60.20.10">
    <property type="entry name" value="Glutamine Phosphoribosylpyrophosphate, subunit 1, domain 1"/>
    <property type="match status" value="1"/>
</dbReference>
<keyword evidence="8" id="KW-1185">Reference proteome</keyword>
<dbReference type="GO" id="GO:0016811">
    <property type="term" value="F:hydrolase activity, acting on carbon-nitrogen (but not peptide) bonds, in linear amides"/>
    <property type="evidence" value="ECO:0007669"/>
    <property type="project" value="InterPro"/>
</dbReference>
<dbReference type="GO" id="GO:0017000">
    <property type="term" value="P:antibiotic biosynthetic process"/>
    <property type="evidence" value="ECO:0007669"/>
    <property type="project" value="InterPro"/>
</dbReference>
<keyword evidence="2" id="KW-0378">Hydrolase</keyword>
<dbReference type="RefSeq" id="WP_420240903.1">
    <property type="nucleotide sequence ID" value="NZ_BOPV01000001.1"/>
</dbReference>
<comment type="similarity">
    <text evidence="1">Belongs to the peptidase S45 family.</text>
</comment>
<evidence type="ECO:0000313" key="7">
    <source>
        <dbReference type="EMBL" id="GIL37993.1"/>
    </source>
</evidence>
<proteinExistence type="inferred from homology"/>
<dbReference type="InterPro" id="IPR043146">
    <property type="entry name" value="Penicillin_amidase_N_B-knob"/>
</dbReference>
<evidence type="ECO:0000256" key="1">
    <source>
        <dbReference type="ARBA" id="ARBA00006586"/>
    </source>
</evidence>
<organism evidence="7 8">
    <name type="scientific">Roseiterribacter gracilis</name>
    <dbReference type="NCBI Taxonomy" id="2812848"/>
    <lineage>
        <taxon>Bacteria</taxon>
        <taxon>Pseudomonadati</taxon>
        <taxon>Pseudomonadota</taxon>
        <taxon>Alphaproteobacteria</taxon>
        <taxon>Rhodospirillales</taxon>
        <taxon>Roseiterribacteraceae</taxon>
        <taxon>Roseiterribacter</taxon>
    </lineage>
</organism>
<feature type="binding site" evidence="5">
    <location>
        <position position="327"/>
    </location>
    <ligand>
        <name>Ca(2+)</name>
        <dbReference type="ChEBI" id="CHEBI:29108"/>
    </ligand>
</feature>
<reference evidence="7" key="1">
    <citation type="submission" date="2021-02" db="EMBL/GenBank/DDBJ databases">
        <title>Genome sequence of Rhodospirillales sp. strain TMPK1 isolated from soil.</title>
        <authorList>
            <person name="Nakai R."/>
            <person name="Kusada H."/>
            <person name="Tamaki H."/>
        </authorList>
    </citation>
    <scope>NUCLEOTIDE SEQUENCE</scope>
    <source>
        <strain evidence="7">TMPK1</strain>
    </source>
</reference>
<evidence type="ECO:0000256" key="2">
    <source>
        <dbReference type="ARBA" id="ARBA00022801"/>
    </source>
</evidence>
<keyword evidence="6" id="KW-0732">Signal</keyword>
<dbReference type="Pfam" id="PF01804">
    <property type="entry name" value="Penicil_amidase"/>
    <property type="match status" value="1"/>
</dbReference>
<protein>
    <submittedName>
        <fullName evidence="7">Penicillin amidase</fullName>
    </submittedName>
</protein>
<name>A0A8S8X655_9PROT</name>
<dbReference type="PANTHER" id="PTHR34218">
    <property type="entry name" value="PEPTIDASE S45 PENICILLIN AMIDASE"/>
    <property type="match status" value="1"/>
</dbReference>
<keyword evidence="5" id="KW-0106">Calcium</keyword>
<dbReference type="PANTHER" id="PTHR34218:SF4">
    <property type="entry name" value="ACYL-HOMOSERINE LACTONE ACYLASE QUIP"/>
    <property type="match status" value="1"/>
</dbReference>
<feature type="binding site" evidence="5">
    <location>
        <position position="324"/>
    </location>
    <ligand>
        <name>Ca(2+)</name>
        <dbReference type="ChEBI" id="CHEBI:29108"/>
    </ligand>
</feature>
<comment type="cofactor">
    <cofactor evidence="5">
        <name>Ca(2+)</name>
        <dbReference type="ChEBI" id="CHEBI:29108"/>
    </cofactor>
    <text evidence="5">Binds 1 Ca(2+) ion per dimer.</text>
</comment>
<dbReference type="Gene3D" id="1.10.439.10">
    <property type="entry name" value="Penicillin Amidohydrolase, domain 1"/>
    <property type="match status" value="1"/>
</dbReference>
<dbReference type="EMBL" id="BOPV01000001">
    <property type="protein sequence ID" value="GIL37993.1"/>
    <property type="molecule type" value="Genomic_DNA"/>
</dbReference>
<dbReference type="GO" id="GO:0046872">
    <property type="term" value="F:metal ion binding"/>
    <property type="evidence" value="ECO:0007669"/>
    <property type="project" value="UniProtKB-KW"/>
</dbReference>
<dbReference type="InterPro" id="IPR043147">
    <property type="entry name" value="Penicillin_amidase_A-knob"/>
</dbReference>
<evidence type="ECO:0000313" key="8">
    <source>
        <dbReference type="Proteomes" id="UP000681075"/>
    </source>
</evidence>
<dbReference type="InterPro" id="IPR029055">
    <property type="entry name" value="Ntn_hydrolases_N"/>
</dbReference>
<dbReference type="SUPFAM" id="SSF56235">
    <property type="entry name" value="N-terminal nucleophile aminohydrolases (Ntn hydrolases)"/>
    <property type="match status" value="1"/>
</dbReference>
<keyword evidence="5" id="KW-0479">Metal-binding</keyword>
<evidence type="ECO:0000256" key="4">
    <source>
        <dbReference type="PIRSR" id="PIRSR001227-1"/>
    </source>
</evidence>
<dbReference type="InterPro" id="IPR023343">
    <property type="entry name" value="Penicillin_amidase_dom1"/>
</dbReference>
<dbReference type="PIRSF" id="PIRSF001227">
    <property type="entry name" value="Pen_acylase"/>
    <property type="match status" value="1"/>
</dbReference>
<feature type="binding site" evidence="5">
    <location>
        <position position="177"/>
    </location>
    <ligand>
        <name>Ca(2+)</name>
        <dbReference type="ChEBI" id="CHEBI:29108"/>
    </ligand>
</feature>
<sequence length="769" mass="84966">MRLRIAIFGATILGAASAMAASPQQRYEVPSLQAPATILVDHWGIAHIRAKSADDAFFVQGFNAARDRLWQIDLARRRGLGLLAEVFGPAYAEQDRAARLFLYRGDMTPEWAAYGDDSKRATESFVAGINAYVAATERDAKLLPVEFGMLNYKPSRWTAEDVMRIRSNALARNLDHEVARAKTACAGALEQDRLRTFLHPVKLDVPEGLDPCAIPANVLDTYKLGTQEVKFDAATKQLRAAALAPEEKSEGSNHFTVAGWRSTTGRAIFASDPHRAELLPSLRYIVHLTAPGLNVIGAGEPSLPGVSLGHNDDIAFGLTIFAMDQEDLYVYETDPADPTRYRYKGGWEAMRVERETIAQRGADAKQVELRFTRHGPVIFQDAKTNRAFAVRSVWQLPGTAAYAASLRYLRAKDWSEFRNALDYWGTPSLNQTYADRKGNIGWKPAGALPIRPNWTGLLPVPGDGRYEWDGLRPMQVMPSEYNPASGWLGNGNNYTLPPFYPNEQVKVGFEWAPPFRADRIAQVLNNTGKISIQTMQKLQNDQVSLIAQRTLKFLPASATSDAAKLLRGWNGELAYDSAPAALYGVWYFHHLRPALLAQLAPGKESLLKPGDPTSLVLALENGDVGAERDALLTRTLAAAYAETKQRLGPDAKKWRWGDLHQAVFEHPVDKKLSVGPLAIGGDNNTVNAASLRIDDFRLLSGPSFRMVLDVGNWDASWTVNTPGQSGDPRSKHYADLAPLWARGKYVPMLFSAKAIDKNVEQKIELVPVR</sequence>
<dbReference type="InterPro" id="IPR002692">
    <property type="entry name" value="S45"/>
</dbReference>
<evidence type="ECO:0000256" key="6">
    <source>
        <dbReference type="SAM" id="SignalP"/>
    </source>
</evidence>
<dbReference type="InterPro" id="IPR014395">
    <property type="entry name" value="Pen/GL7ACA/AHL_acylase"/>
</dbReference>
<dbReference type="CDD" id="cd03747">
    <property type="entry name" value="Ntn_PGA_like"/>
    <property type="match status" value="1"/>
</dbReference>
<feature type="signal peptide" evidence="6">
    <location>
        <begin position="1"/>
        <end position="20"/>
    </location>
</feature>
<dbReference type="AlphaFoldDB" id="A0A8S8X655"/>